<proteinExistence type="predicted"/>
<keyword evidence="2" id="KW-1185">Reference proteome</keyword>
<accession>A0ABU5TMB4</accession>
<sequence>MLSLFGVEGKGDRVLVRGDRCLMWRLRRSGLWVMRGDRCLM</sequence>
<name>A0ABU5TMB4_9CYAN</name>
<gene>
    <name evidence="1" type="ORF">VB774_16210</name>
</gene>
<dbReference type="Proteomes" id="UP001301388">
    <property type="component" value="Unassembled WGS sequence"/>
</dbReference>
<evidence type="ECO:0000313" key="1">
    <source>
        <dbReference type="EMBL" id="MEA5479166.1"/>
    </source>
</evidence>
<comment type="caution">
    <text evidence="1">The sequence shown here is derived from an EMBL/GenBank/DDBJ whole genome shotgun (WGS) entry which is preliminary data.</text>
</comment>
<organism evidence="1 2">
    <name type="scientific">Pseudanabaena galeata UHCC 0370</name>
    <dbReference type="NCBI Taxonomy" id="3110310"/>
    <lineage>
        <taxon>Bacteria</taxon>
        <taxon>Bacillati</taxon>
        <taxon>Cyanobacteriota</taxon>
        <taxon>Cyanophyceae</taxon>
        <taxon>Pseudanabaenales</taxon>
        <taxon>Pseudanabaenaceae</taxon>
        <taxon>Pseudanabaena</taxon>
    </lineage>
</organism>
<protein>
    <submittedName>
        <fullName evidence="1">Uncharacterized protein</fullName>
    </submittedName>
</protein>
<dbReference type="EMBL" id="JAYGIE010000084">
    <property type="protein sequence ID" value="MEA5479166.1"/>
    <property type="molecule type" value="Genomic_DNA"/>
</dbReference>
<reference evidence="1 2" key="1">
    <citation type="submission" date="2023-12" db="EMBL/GenBank/DDBJ databases">
        <title>Baltic Sea Cyanobacteria.</title>
        <authorList>
            <person name="Delbaje E."/>
            <person name="Fewer D.P."/>
            <person name="Shishido T.K."/>
        </authorList>
    </citation>
    <scope>NUCLEOTIDE SEQUENCE [LARGE SCALE GENOMIC DNA]</scope>
    <source>
        <strain evidence="1 2">UHCC 0370</strain>
    </source>
</reference>
<evidence type="ECO:0000313" key="2">
    <source>
        <dbReference type="Proteomes" id="UP001301388"/>
    </source>
</evidence>
<dbReference type="RefSeq" id="WP_323262472.1">
    <property type="nucleotide sequence ID" value="NZ_JAYGIE010000084.1"/>
</dbReference>